<feature type="domain" description="Granulins" evidence="7">
    <location>
        <begin position="933"/>
        <end position="946"/>
    </location>
</feature>
<evidence type="ECO:0000259" key="7">
    <source>
        <dbReference type="PROSITE" id="PS00799"/>
    </source>
</evidence>
<dbReference type="GO" id="GO:0048675">
    <property type="term" value="P:axon extension"/>
    <property type="evidence" value="ECO:0007669"/>
    <property type="project" value="Ensembl"/>
</dbReference>
<evidence type="ECO:0000256" key="2">
    <source>
        <dbReference type="ARBA" id="ARBA00010093"/>
    </source>
</evidence>
<dbReference type="CTD" id="791524"/>
<dbReference type="GO" id="GO:0048714">
    <property type="term" value="P:positive regulation of oligodendrocyte differentiation"/>
    <property type="evidence" value="ECO:0007669"/>
    <property type="project" value="Ensembl"/>
</dbReference>
<dbReference type="GO" id="GO:0010842">
    <property type="term" value="P:retina layer formation"/>
    <property type="evidence" value="ECO:0007669"/>
    <property type="project" value="Ensembl"/>
</dbReference>
<dbReference type="Proteomes" id="UP001501920">
    <property type="component" value="Chromosome 14"/>
</dbReference>
<name>A0A3B4DG76_PYGNA</name>
<feature type="signal peptide" evidence="6">
    <location>
        <begin position="1"/>
        <end position="20"/>
    </location>
</feature>
<dbReference type="GeneID" id="108434934"/>
<feature type="domain" description="Granulins" evidence="7">
    <location>
        <begin position="495"/>
        <end position="508"/>
    </location>
</feature>
<feature type="domain" description="Granulins" evidence="7">
    <location>
        <begin position="579"/>
        <end position="592"/>
    </location>
</feature>
<feature type="region of interest" description="Disordered" evidence="5">
    <location>
        <begin position="876"/>
        <end position="897"/>
    </location>
</feature>
<protein>
    <recommendedName>
        <fullName evidence="7">Granulins domain-containing protein</fullName>
    </recommendedName>
</protein>
<feature type="domain" description="Granulins" evidence="7">
    <location>
        <begin position="209"/>
        <end position="222"/>
    </location>
</feature>
<feature type="domain" description="Granulins" evidence="7">
    <location>
        <begin position="1086"/>
        <end position="1099"/>
    </location>
</feature>
<keyword evidence="9" id="KW-1185">Reference proteome</keyword>
<dbReference type="PANTHER" id="PTHR12274">
    <property type="entry name" value="GRANULIN"/>
    <property type="match status" value="1"/>
</dbReference>
<dbReference type="Gene3D" id="2.10.25.160">
    <property type="entry name" value="Granulin"/>
    <property type="match status" value="13"/>
</dbReference>
<reference evidence="8" key="2">
    <citation type="submission" date="2025-08" db="UniProtKB">
        <authorList>
            <consortium name="Ensembl"/>
        </authorList>
    </citation>
    <scope>IDENTIFICATION</scope>
</reference>
<feature type="domain" description="Granulins" evidence="7">
    <location>
        <begin position="144"/>
        <end position="157"/>
    </location>
</feature>
<dbReference type="GeneTree" id="ENSGT00470000042293"/>
<comment type="subcellular location">
    <subcellularLocation>
        <location evidence="1">Secreted</location>
    </subcellularLocation>
</comment>
<feature type="compositionally biased region" description="Basic and acidic residues" evidence="5">
    <location>
        <begin position="877"/>
        <end position="887"/>
    </location>
</feature>
<dbReference type="InterPro" id="IPR000118">
    <property type="entry name" value="Granulin"/>
</dbReference>
<keyword evidence="3" id="KW-0964">Secreted</keyword>
<dbReference type="GO" id="GO:0048919">
    <property type="term" value="P:posterior lateral line neuromast development"/>
    <property type="evidence" value="ECO:0007669"/>
    <property type="project" value="Ensembl"/>
</dbReference>
<dbReference type="GO" id="GO:0005576">
    <property type="term" value="C:extracellular region"/>
    <property type="evidence" value="ECO:0007669"/>
    <property type="project" value="UniProtKB-SubCell"/>
</dbReference>
<evidence type="ECO:0000256" key="4">
    <source>
        <dbReference type="ARBA" id="ARBA00023157"/>
    </source>
</evidence>
<dbReference type="GO" id="GO:0042462">
    <property type="term" value="P:eye photoreceptor cell development"/>
    <property type="evidence" value="ECO:0007669"/>
    <property type="project" value="Ensembl"/>
</dbReference>
<dbReference type="SMART" id="SM00289">
    <property type="entry name" value="WR1"/>
    <property type="match status" value="4"/>
</dbReference>
<dbReference type="SMART" id="SM00277">
    <property type="entry name" value="GRAN"/>
    <property type="match status" value="13"/>
</dbReference>
<feature type="domain" description="Granulins" evidence="7">
    <location>
        <begin position="327"/>
        <end position="340"/>
    </location>
</feature>
<sequence>MHLKMLRLTLALALLNLVVGSKCPSQQLCGDQQTCCQVQSSGEYNCCPFHQGECCEDHLHCCPEGMLCQTPQSKCTNSTHSLPWTERISAKKTDLAKSFRMISSSVASKDNIICPDNTSCPAEFSCLKLFDRYSCCPVTQGIICTDGKHCCPNDHECTVDSTSCIKKKAEPVRAVRCADGVSECPVQTSCCATADGGWGCCPMPRAVCCADKVHCCPEDSVCHVNSSKCVTSTKQELPMWAKFPARLRADWEDRKPEAVTPKMTTEQPETSTTSRSTAATTTTMTIAVSKGADVPCNDTVGCADGDTCCKNAQGDWSCCPLPEAVCCDDFVHCCPHGKKCNVAAMTCEDPSGSEPWLEKKPSRPIRGRKVPKTKGADVPCNDTVACPDGDTCCKTAQGDWSCCPLPEAVCCDDFVHCCPHGKKCNVAAGTCEDPSGSEPWLEKKPSRPIRGWKLPETKGANVPCNDTAACPDGDTCCKTAQGDWSCCPLPEAVCCDDFVHCCPHGKKCNVAAGTCEDPSGSEPWLEKKPSLPIRGRKLPKTKGADVPCNDTAACPDGDTCCKNAQGDWKCCPLPEAVCCDDFVHCCPHGKKCNVAAGTCEDPSGSEPWLEKKPSLPIRGRKLPKTKGADVPCNDTAACPDGDTCCKNAQGDWKCCPLPEAVCCDDFVHCCPHGKKCNVAAGTCEDPSGSEPWLEKNPSLPIRRRKVPKTKGADVPCNDTAACPDGDTCCKNAQGDWKCCPLPEAVCCDDFVHCCPHGKKCNVAAGTCEDPSGSVPWLEKKPSLPIRGRKPLDKVKGQNTAANVSCDSSHSCPPSSTCCKDVEADWSCCPFTQGVCCKDHLHCCPHDTTCNFRTLACDKGDTSVPMAMVVKAFGRPAQRKENEEVKVEKKPKKNEGNGSIQCDEHHSCPDHTTCCFISKTQKWGCCPLPNAVCCKDGEHCCPEQYKCDTSQTSCIKGDVVIPWYTKVAAESSPDQSAVRCDSQTSCPIGATCCRLGTGKWGCCPLPEATCCPDREHCCPKGYMCDEDSRSCVKTILLQVETVPLTHIRHLHKDIQCGGGFICKDTEACCKTSRSTWGCCPFAKAVCCSDMKHCCPAGYNCGEGGVCTQTTGFNWDHWQVFFSRKKRALLV</sequence>
<evidence type="ECO:0000256" key="3">
    <source>
        <dbReference type="ARBA" id="ARBA00022525"/>
    </source>
</evidence>
<feature type="domain" description="Granulins" evidence="7">
    <location>
        <begin position="747"/>
        <end position="760"/>
    </location>
</feature>
<evidence type="ECO:0000256" key="1">
    <source>
        <dbReference type="ARBA" id="ARBA00004613"/>
    </source>
</evidence>
<feature type="domain" description="Granulins" evidence="7">
    <location>
        <begin position="836"/>
        <end position="849"/>
    </location>
</feature>
<feature type="domain" description="Granulins" evidence="7">
    <location>
        <begin position="663"/>
        <end position="676"/>
    </location>
</feature>
<feature type="domain" description="Granulins" evidence="7">
    <location>
        <begin position="1010"/>
        <end position="1023"/>
    </location>
</feature>
<accession>A0A3B4DG76</accession>
<feature type="domain" description="Granulins" evidence="7">
    <location>
        <begin position="411"/>
        <end position="424"/>
    </location>
</feature>
<dbReference type="GO" id="GO:0001889">
    <property type="term" value="P:liver development"/>
    <property type="evidence" value="ECO:0007669"/>
    <property type="project" value="Ensembl"/>
</dbReference>
<comment type="similarity">
    <text evidence="2">Belongs to the granulin family.</text>
</comment>
<dbReference type="InterPro" id="IPR039036">
    <property type="entry name" value="Granulin_fam"/>
</dbReference>
<dbReference type="AlphaFoldDB" id="A0A3B4DG76"/>
<dbReference type="GO" id="GO:0005886">
    <property type="term" value="C:plasma membrane"/>
    <property type="evidence" value="ECO:0007669"/>
    <property type="project" value="GOC"/>
</dbReference>
<dbReference type="InterPro" id="IPR006150">
    <property type="entry name" value="Cys_repeat_1"/>
</dbReference>
<organism evidence="8 9">
    <name type="scientific">Pygocentrus nattereri</name>
    <name type="common">Red-bellied piranha</name>
    <dbReference type="NCBI Taxonomy" id="42514"/>
    <lineage>
        <taxon>Eukaryota</taxon>
        <taxon>Metazoa</taxon>
        <taxon>Chordata</taxon>
        <taxon>Craniata</taxon>
        <taxon>Vertebrata</taxon>
        <taxon>Euteleostomi</taxon>
        <taxon>Actinopterygii</taxon>
        <taxon>Neopterygii</taxon>
        <taxon>Teleostei</taxon>
        <taxon>Ostariophysi</taxon>
        <taxon>Characiformes</taxon>
        <taxon>Characoidei</taxon>
        <taxon>Pygocentrus</taxon>
    </lineage>
</organism>
<dbReference type="RefSeq" id="XP_037400757.1">
    <property type="nucleotide sequence ID" value="XM_037544860.1"/>
</dbReference>
<keyword evidence="4" id="KW-1015">Disulfide bond</keyword>
<dbReference type="Ensembl" id="ENSPNAT00000034621.2">
    <property type="protein sequence ID" value="ENSPNAP00000022443.2"/>
    <property type="gene ID" value="ENSPNAG00000029813.2"/>
</dbReference>
<evidence type="ECO:0000256" key="6">
    <source>
        <dbReference type="SAM" id="SignalP"/>
    </source>
</evidence>
<proteinExistence type="inferred from homology"/>
<dbReference type="Pfam" id="PF00396">
    <property type="entry name" value="Granulin"/>
    <property type="match status" value="13"/>
</dbReference>
<keyword evidence="6" id="KW-0732">Signal</keyword>
<reference evidence="8" key="3">
    <citation type="submission" date="2025-09" db="UniProtKB">
        <authorList>
            <consortium name="Ensembl"/>
        </authorList>
    </citation>
    <scope>IDENTIFICATION</scope>
</reference>
<feature type="domain" description="Granulins" evidence="7">
    <location>
        <begin position="55"/>
        <end position="68"/>
    </location>
</feature>
<evidence type="ECO:0000256" key="5">
    <source>
        <dbReference type="SAM" id="MobiDB-lite"/>
    </source>
</evidence>
<evidence type="ECO:0000313" key="9">
    <source>
        <dbReference type="Proteomes" id="UP001501920"/>
    </source>
</evidence>
<dbReference type="PROSITE" id="PS00799">
    <property type="entry name" value="GRANULINS"/>
    <property type="match status" value="13"/>
</dbReference>
<dbReference type="SUPFAM" id="SSF57277">
    <property type="entry name" value="Granulin repeat"/>
    <property type="match status" value="11"/>
</dbReference>
<dbReference type="GO" id="GO:0036269">
    <property type="term" value="P:swimming behavior"/>
    <property type="evidence" value="ECO:0007669"/>
    <property type="project" value="Ensembl"/>
</dbReference>
<feature type="chain" id="PRO_5043725031" description="Granulins domain-containing protein" evidence="6">
    <location>
        <begin position="21"/>
        <end position="1129"/>
    </location>
</feature>
<dbReference type="GO" id="GO:1903979">
    <property type="term" value="P:negative regulation of microglial cell activation"/>
    <property type="evidence" value="ECO:0007669"/>
    <property type="project" value="Ensembl"/>
</dbReference>
<evidence type="ECO:0000313" key="8">
    <source>
        <dbReference type="Ensembl" id="ENSPNAP00000022443.2"/>
    </source>
</evidence>
<dbReference type="GO" id="GO:0071340">
    <property type="term" value="P:skeletal muscle acetylcholine-gated channel clustering"/>
    <property type="evidence" value="ECO:0007669"/>
    <property type="project" value="Ensembl"/>
</dbReference>
<dbReference type="PANTHER" id="PTHR12274:SF8">
    <property type="entry name" value="GRANULIN-A ISOFORM X1"/>
    <property type="match status" value="1"/>
</dbReference>
<feature type="region of interest" description="Disordered" evidence="5">
    <location>
        <begin position="252"/>
        <end position="278"/>
    </location>
</feature>
<dbReference type="GO" id="GO:0021522">
    <property type="term" value="P:spinal cord motor neuron differentiation"/>
    <property type="evidence" value="ECO:0007669"/>
    <property type="project" value="Ensembl"/>
</dbReference>
<dbReference type="InterPro" id="IPR037277">
    <property type="entry name" value="Granulin_sf"/>
</dbReference>
<reference evidence="8 9" key="1">
    <citation type="submission" date="2020-10" db="EMBL/GenBank/DDBJ databases">
        <title>Pygocentrus nattereri (red-bellied piranha) genome, fPygNat1, primary haplotype.</title>
        <authorList>
            <person name="Myers G."/>
            <person name="Meyer A."/>
            <person name="Karagic N."/>
            <person name="Pippel M."/>
            <person name="Winkler S."/>
            <person name="Tracey A."/>
            <person name="Wood J."/>
            <person name="Formenti G."/>
            <person name="Howe K."/>
            <person name="Fedrigo O."/>
            <person name="Jarvis E.D."/>
        </authorList>
    </citation>
    <scope>NUCLEOTIDE SEQUENCE [LARGE SCALE GENOMIC DNA]</scope>
</reference>